<comment type="caution">
    <text evidence="2">The sequence shown here is derived from an EMBL/GenBank/DDBJ whole genome shotgun (WGS) entry which is preliminary data.</text>
</comment>
<accession>A0ABS1BD20</accession>
<dbReference type="Proteomes" id="UP000612352">
    <property type="component" value="Unassembled WGS sequence"/>
</dbReference>
<sequence length="191" mass="20638">MTVLADTPRWERHGTLWGHLVSDASLVELHETAARAGLHPRSFDLDHYDWPEQARPGLEAAGVEFVGNKELTRRLLASGLRVPGARRAQARRERTARAAAALGLGPDAVPHDLVLGLEGHVDPLPPVGEAPEGAFRLGSDDACGQVRVEAHDELGRVAAREFLARANVLLQQLTGHTFVGQVLDAPEWPGD</sequence>
<organism evidence="2 3">
    <name type="scientific">Brachybacterium halotolerans</name>
    <dbReference type="NCBI Taxonomy" id="2795215"/>
    <lineage>
        <taxon>Bacteria</taxon>
        <taxon>Bacillati</taxon>
        <taxon>Actinomycetota</taxon>
        <taxon>Actinomycetes</taxon>
        <taxon>Micrococcales</taxon>
        <taxon>Dermabacteraceae</taxon>
        <taxon>Brachybacterium</taxon>
    </lineage>
</organism>
<protein>
    <submittedName>
        <fullName evidence="2">DUF4031 domain-containing protein</fullName>
    </submittedName>
</protein>
<dbReference type="RefSeq" id="WP_200503453.1">
    <property type="nucleotide sequence ID" value="NZ_JAEDAJ010000010.1"/>
</dbReference>
<dbReference type="InterPro" id="IPR025109">
    <property type="entry name" value="DUF4031"/>
</dbReference>
<name>A0ABS1BD20_9MICO</name>
<dbReference type="Pfam" id="PF13223">
    <property type="entry name" value="DUF4031"/>
    <property type="match status" value="1"/>
</dbReference>
<evidence type="ECO:0000313" key="3">
    <source>
        <dbReference type="Proteomes" id="UP000612352"/>
    </source>
</evidence>
<dbReference type="EMBL" id="JAEDAJ010000010">
    <property type="protein sequence ID" value="MBK0332552.1"/>
    <property type="molecule type" value="Genomic_DNA"/>
</dbReference>
<reference evidence="2 3" key="1">
    <citation type="submission" date="2020-12" db="EMBL/GenBank/DDBJ databases">
        <title>Brachybacterium sp. MASK1Z-5, whole genome shotgun sequence.</title>
        <authorList>
            <person name="Tuo L."/>
        </authorList>
    </citation>
    <scope>NUCLEOTIDE SEQUENCE [LARGE SCALE GENOMIC DNA]</scope>
    <source>
        <strain evidence="2 3">MASK1Z-5</strain>
    </source>
</reference>
<gene>
    <name evidence="2" type="ORF">I8D64_14215</name>
</gene>
<feature type="domain" description="DUF4031" evidence="1">
    <location>
        <begin position="3"/>
        <end position="77"/>
    </location>
</feature>
<evidence type="ECO:0000259" key="1">
    <source>
        <dbReference type="Pfam" id="PF13223"/>
    </source>
</evidence>
<keyword evidence="3" id="KW-1185">Reference proteome</keyword>
<evidence type="ECO:0000313" key="2">
    <source>
        <dbReference type="EMBL" id="MBK0332552.1"/>
    </source>
</evidence>
<proteinExistence type="predicted"/>